<keyword evidence="3" id="KW-1185">Reference proteome</keyword>
<dbReference type="Pfam" id="PF13302">
    <property type="entry name" value="Acetyltransf_3"/>
    <property type="match status" value="1"/>
</dbReference>
<evidence type="ECO:0000313" key="3">
    <source>
        <dbReference type="Proteomes" id="UP001161388"/>
    </source>
</evidence>
<dbReference type="CDD" id="cd04301">
    <property type="entry name" value="NAT_SF"/>
    <property type="match status" value="1"/>
</dbReference>
<dbReference type="EMBL" id="BSNL01000001">
    <property type="protein sequence ID" value="GLQ26600.1"/>
    <property type="molecule type" value="Genomic_DNA"/>
</dbReference>
<dbReference type="InterPro" id="IPR016181">
    <property type="entry name" value="Acyl_CoA_acyltransferase"/>
</dbReference>
<dbReference type="PROSITE" id="PS51186">
    <property type="entry name" value="GNAT"/>
    <property type="match status" value="1"/>
</dbReference>
<protein>
    <recommendedName>
        <fullName evidence="1">N-acetyltransferase domain-containing protein</fullName>
    </recommendedName>
</protein>
<comment type="caution">
    <text evidence="2">The sequence shown here is derived from an EMBL/GenBank/DDBJ whole genome shotgun (WGS) entry which is preliminary data.</text>
</comment>
<name>A0ABQ5VHN9_9RHOB</name>
<dbReference type="InterPro" id="IPR000182">
    <property type="entry name" value="GNAT_dom"/>
</dbReference>
<dbReference type="PANTHER" id="PTHR43415:SF3">
    <property type="entry name" value="GNAT-FAMILY ACETYLTRANSFERASE"/>
    <property type="match status" value="1"/>
</dbReference>
<feature type="domain" description="N-acetyltransferase" evidence="1">
    <location>
        <begin position="14"/>
        <end position="177"/>
    </location>
</feature>
<dbReference type="PANTHER" id="PTHR43415">
    <property type="entry name" value="SPERMIDINE N(1)-ACETYLTRANSFERASE"/>
    <property type="match status" value="1"/>
</dbReference>
<accession>A0ABQ5VHN9</accession>
<dbReference type="SUPFAM" id="SSF55729">
    <property type="entry name" value="Acyl-CoA N-acyltransferases (Nat)"/>
    <property type="match status" value="1"/>
</dbReference>
<reference evidence="2" key="2">
    <citation type="submission" date="2023-01" db="EMBL/GenBank/DDBJ databases">
        <title>Draft genome sequence of Sulfitobacter pacificus strain NBRC 109915.</title>
        <authorList>
            <person name="Sun Q."/>
            <person name="Mori K."/>
        </authorList>
    </citation>
    <scope>NUCLEOTIDE SEQUENCE</scope>
    <source>
        <strain evidence="2">NBRC 109915</strain>
    </source>
</reference>
<evidence type="ECO:0000313" key="2">
    <source>
        <dbReference type="EMBL" id="GLQ26600.1"/>
    </source>
</evidence>
<dbReference type="Gene3D" id="3.40.630.30">
    <property type="match status" value="1"/>
</dbReference>
<dbReference type="RefSeq" id="WP_284371939.1">
    <property type="nucleotide sequence ID" value="NZ_BSNL01000001.1"/>
</dbReference>
<reference evidence="2" key="1">
    <citation type="journal article" date="2014" name="Int. J. Syst. Evol. Microbiol.">
        <title>Complete genome of a new Firmicutes species belonging to the dominant human colonic microbiota ('Ruminococcus bicirculans') reveals two chromosomes and a selective capacity to utilize plant glucans.</title>
        <authorList>
            <consortium name="NISC Comparative Sequencing Program"/>
            <person name="Wegmann U."/>
            <person name="Louis P."/>
            <person name="Goesmann A."/>
            <person name="Henrissat B."/>
            <person name="Duncan S.H."/>
            <person name="Flint H.J."/>
        </authorList>
    </citation>
    <scope>NUCLEOTIDE SEQUENCE</scope>
    <source>
        <strain evidence="2">NBRC 109915</strain>
    </source>
</reference>
<dbReference type="Proteomes" id="UP001161388">
    <property type="component" value="Unassembled WGS sequence"/>
</dbReference>
<sequence>MTQTDLPILEDGDLRLRKARASDVQGRLDLGTSPEIAHMFGVHPDDCTVLTQRSAEDWVTSRIKTPNCWVVDHQDRLIGDAFFHTVDTRDRRASLALGILDPALLGQGLGTRMLHLLLNQGFGTMKLHRIALRVIEYNARAIAAYRKVGFVAEGRERQSARVGNIWYDDIIMGLLAPEYRRAGAA</sequence>
<evidence type="ECO:0000259" key="1">
    <source>
        <dbReference type="PROSITE" id="PS51186"/>
    </source>
</evidence>
<gene>
    <name evidence="2" type="ORF">GCM10007927_14030</name>
</gene>
<organism evidence="2 3">
    <name type="scientific">Sulfitobacter pacificus</name>
    <dbReference type="NCBI Taxonomy" id="1499314"/>
    <lineage>
        <taxon>Bacteria</taxon>
        <taxon>Pseudomonadati</taxon>
        <taxon>Pseudomonadota</taxon>
        <taxon>Alphaproteobacteria</taxon>
        <taxon>Rhodobacterales</taxon>
        <taxon>Roseobacteraceae</taxon>
        <taxon>Sulfitobacter</taxon>
    </lineage>
</organism>
<proteinExistence type="predicted"/>